<evidence type="ECO:0000256" key="4">
    <source>
        <dbReference type="ARBA" id="ARBA00022692"/>
    </source>
</evidence>
<dbReference type="GO" id="GO:0016020">
    <property type="term" value="C:membrane"/>
    <property type="evidence" value="ECO:0007669"/>
    <property type="project" value="UniProtKB-SubCell"/>
</dbReference>
<evidence type="ECO:0000256" key="6">
    <source>
        <dbReference type="ARBA" id="ARBA00023136"/>
    </source>
</evidence>
<comment type="subcellular location">
    <subcellularLocation>
        <location evidence="1">Membrane</location>
        <topology evidence="1">Multi-pass membrane protein</topology>
    </subcellularLocation>
</comment>
<evidence type="ECO:0000256" key="2">
    <source>
        <dbReference type="ARBA" id="ARBA00010992"/>
    </source>
</evidence>
<proteinExistence type="inferred from homology"/>
<keyword evidence="4 8" id="KW-0812">Transmembrane</keyword>
<dbReference type="PROSITE" id="PS00217">
    <property type="entry name" value="SUGAR_TRANSPORT_2"/>
    <property type="match status" value="1"/>
</dbReference>
<evidence type="ECO:0000313" key="11">
    <source>
        <dbReference type="Proteomes" id="UP000226429"/>
    </source>
</evidence>
<feature type="transmembrane region" description="Helical" evidence="8">
    <location>
        <begin position="80"/>
        <end position="99"/>
    </location>
</feature>
<dbReference type="InterPro" id="IPR005828">
    <property type="entry name" value="MFS_sugar_transport-like"/>
</dbReference>
<dbReference type="PRINTS" id="PR00171">
    <property type="entry name" value="SUGRTRNSPORT"/>
</dbReference>
<dbReference type="AlphaFoldDB" id="A0A370CIW0"/>
<dbReference type="PROSITE" id="PS00216">
    <property type="entry name" value="SUGAR_TRANSPORT_1"/>
    <property type="match status" value="2"/>
</dbReference>
<feature type="transmembrane region" description="Helical" evidence="8">
    <location>
        <begin position="51"/>
        <end position="68"/>
    </location>
</feature>
<dbReference type="InterPro" id="IPR005829">
    <property type="entry name" value="Sugar_transporter_CS"/>
</dbReference>
<feature type="transmembrane region" description="Helical" evidence="8">
    <location>
        <begin position="245"/>
        <end position="268"/>
    </location>
</feature>
<feature type="transmembrane region" description="Helical" evidence="8">
    <location>
        <begin position="105"/>
        <end position="126"/>
    </location>
</feature>
<sequence length="479" mass="52904">MLKLSNTHWLIYTISGFAALAGLLFGYDTGIISGAILFIKKDFALSSFQEEMVVSAVLLGALIGSGMSGRVSDLFGRRKVLVFTALTFIIGSLASALSSNIISLIVGRVILGVAIGVGSFTAPLYLAEIAPQRIRGMLVSLNQLAITIGIVFSYLINYYFSAQGEWSWMLGLGVVPAVILLLGAIYLPESPRWMILKGWEHKARDILQRIRAGENINKEFDEIRQTVAIEKGVHRLLFAKWVRPILFISLGLSFFQQVTGINAIIYYAPTILQIAGFKHAGNAILATFGIGLVNVLFTIIALPLIDRWGRRPLLLSGLLGMFISLFVMGIAFYFPTFAALRWVAVASMIIYIASFAMSLGPIMWLIISEIFPLNIRGVGASLAISASWGFNMLVSLTFLTLIQSVGTGRTFWLYAALCALAWIFVYLFVPETKNCSLEQIENNLRLGRPSRELGFPSHIPHTFVKSKRLSFFSLIKIRR</sequence>
<feature type="transmembrane region" description="Helical" evidence="8">
    <location>
        <begin position="340"/>
        <end position="366"/>
    </location>
</feature>
<dbReference type="PANTHER" id="PTHR48020">
    <property type="entry name" value="PROTON MYO-INOSITOL COTRANSPORTER"/>
    <property type="match status" value="1"/>
</dbReference>
<dbReference type="EMBL" id="NMOS02000009">
    <property type="protein sequence ID" value="RDH40374.1"/>
    <property type="molecule type" value="Genomic_DNA"/>
</dbReference>
<evidence type="ECO:0000256" key="7">
    <source>
        <dbReference type="RuleBase" id="RU003346"/>
    </source>
</evidence>
<dbReference type="InterPro" id="IPR020846">
    <property type="entry name" value="MFS_dom"/>
</dbReference>
<keyword evidence="11" id="KW-1185">Reference proteome</keyword>
<comment type="caution">
    <text evidence="10">The sequence shown here is derived from an EMBL/GenBank/DDBJ whole genome shotgun (WGS) entry which is preliminary data.</text>
</comment>
<name>A0A370CIW0_9COXI</name>
<dbReference type="Proteomes" id="UP000226429">
    <property type="component" value="Unassembled WGS sequence"/>
</dbReference>
<feature type="transmembrane region" description="Helical" evidence="8">
    <location>
        <begin position="166"/>
        <end position="187"/>
    </location>
</feature>
<evidence type="ECO:0000256" key="3">
    <source>
        <dbReference type="ARBA" id="ARBA00022448"/>
    </source>
</evidence>
<dbReference type="SUPFAM" id="SSF103473">
    <property type="entry name" value="MFS general substrate transporter"/>
    <property type="match status" value="1"/>
</dbReference>
<dbReference type="InterPro" id="IPR050814">
    <property type="entry name" value="Myo-inositol_Transporter"/>
</dbReference>
<organism evidence="10 11">
    <name type="scientific">Candidatus Aquirickettsiella gammari</name>
    <dbReference type="NCBI Taxonomy" id="2016198"/>
    <lineage>
        <taxon>Bacteria</taxon>
        <taxon>Pseudomonadati</taxon>
        <taxon>Pseudomonadota</taxon>
        <taxon>Gammaproteobacteria</taxon>
        <taxon>Legionellales</taxon>
        <taxon>Coxiellaceae</taxon>
        <taxon>Candidatus Aquirickettsiella</taxon>
    </lineage>
</organism>
<dbReference type="InterPro" id="IPR003663">
    <property type="entry name" value="Sugar/inositol_transpt"/>
</dbReference>
<evidence type="ECO:0000313" key="10">
    <source>
        <dbReference type="EMBL" id="RDH40374.1"/>
    </source>
</evidence>
<dbReference type="Gene3D" id="1.20.1250.20">
    <property type="entry name" value="MFS general substrate transporter like domains"/>
    <property type="match status" value="1"/>
</dbReference>
<accession>A0A370CIW0</accession>
<feature type="transmembrane region" description="Helical" evidence="8">
    <location>
        <begin position="411"/>
        <end position="429"/>
    </location>
</feature>
<evidence type="ECO:0000256" key="8">
    <source>
        <dbReference type="SAM" id="Phobius"/>
    </source>
</evidence>
<comment type="similarity">
    <text evidence="2 7">Belongs to the major facilitator superfamily. Sugar transporter (TC 2.A.1.1) family.</text>
</comment>
<dbReference type="Pfam" id="PF00083">
    <property type="entry name" value="Sugar_tr"/>
    <property type="match status" value="1"/>
</dbReference>
<reference evidence="10 11" key="2">
    <citation type="journal article" date="2018" name="J. Invertebr. Pathol.">
        <title>'Candidatus Aquirickettsiella gammari' (Gammaproteobacteria: Legionellales: Coxiellaceae): A bacterial pathogen of the freshwater crustacean Gammarus fossarum (Malacostraca: Amphipoda).</title>
        <authorList>
            <person name="Bojko J."/>
            <person name="Dunn A.M."/>
            <person name="Stebbing P.D."/>
            <person name="van Aerle R."/>
            <person name="Bacela-Spychalska K."/>
            <person name="Bean T.P."/>
            <person name="Urrutia A."/>
            <person name="Stentiford G.D."/>
        </authorList>
    </citation>
    <scope>NUCLEOTIDE SEQUENCE [LARGE SCALE GENOMIC DNA]</scope>
    <source>
        <strain evidence="10">RA15029</strain>
    </source>
</reference>
<dbReference type="InterPro" id="IPR036259">
    <property type="entry name" value="MFS_trans_sf"/>
</dbReference>
<feature type="transmembrane region" description="Helical" evidence="8">
    <location>
        <begin position="138"/>
        <end position="160"/>
    </location>
</feature>
<dbReference type="PANTHER" id="PTHR48020:SF12">
    <property type="entry name" value="PROTON MYO-INOSITOL COTRANSPORTER"/>
    <property type="match status" value="1"/>
</dbReference>
<keyword evidence="6 8" id="KW-0472">Membrane</keyword>
<dbReference type="NCBIfam" id="TIGR00879">
    <property type="entry name" value="SP"/>
    <property type="match status" value="1"/>
</dbReference>
<dbReference type="GO" id="GO:0022857">
    <property type="term" value="F:transmembrane transporter activity"/>
    <property type="evidence" value="ECO:0007669"/>
    <property type="project" value="InterPro"/>
</dbReference>
<gene>
    <name evidence="10" type="ORF">CFE62_003870</name>
</gene>
<evidence type="ECO:0000256" key="5">
    <source>
        <dbReference type="ARBA" id="ARBA00022989"/>
    </source>
</evidence>
<dbReference type="FunFam" id="1.20.1250.20:FF:000073">
    <property type="entry name" value="MFS myo-inositol transporter, putative"/>
    <property type="match status" value="1"/>
</dbReference>
<feature type="transmembrane region" description="Helical" evidence="8">
    <location>
        <begin position="312"/>
        <end position="334"/>
    </location>
</feature>
<protein>
    <submittedName>
        <fullName evidence="10">Sugar porter family MFS transporter</fullName>
    </submittedName>
</protein>
<keyword evidence="5 8" id="KW-1133">Transmembrane helix</keyword>
<evidence type="ECO:0000259" key="9">
    <source>
        <dbReference type="PROSITE" id="PS50850"/>
    </source>
</evidence>
<feature type="transmembrane region" description="Helical" evidence="8">
    <location>
        <begin position="9"/>
        <end position="39"/>
    </location>
</feature>
<dbReference type="PROSITE" id="PS50850">
    <property type="entry name" value="MFS"/>
    <property type="match status" value="1"/>
</dbReference>
<feature type="transmembrane region" description="Helical" evidence="8">
    <location>
        <begin position="378"/>
        <end position="399"/>
    </location>
</feature>
<feature type="domain" description="Major facilitator superfamily (MFS) profile" evidence="9">
    <location>
        <begin position="14"/>
        <end position="433"/>
    </location>
</feature>
<keyword evidence="3 7" id="KW-0813">Transport</keyword>
<evidence type="ECO:0000256" key="1">
    <source>
        <dbReference type="ARBA" id="ARBA00004141"/>
    </source>
</evidence>
<feature type="transmembrane region" description="Helical" evidence="8">
    <location>
        <begin position="280"/>
        <end position="305"/>
    </location>
</feature>
<reference evidence="10 11" key="1">
    <citation type="journal article" date="2017" name="Int. J. Syst. Evol. Microbiol.">
        <title>Aquarickettsiella crustaci n. gen. n. sp. (Gammaproteobacteria: Legionellales: Coxiellaceae); a bacterial pathogen of the freshwater crustacean: Gammarus fossarum (Malacostraca: Amphipoda).</title>
        <authorList>
            <person name="Bojko J."/>
            <person name="Dunn A.M."/>
            <person name="Stebbing P.D."/>
            <person name="Van Aerle R."/>
            <person name="Bacela-Spychalska K."/>
            <person name="Bean T.P."/>
            <person name="Stentiford G.D."/>
        </authorList>
    </citation>
    <scope>NUCLEOTIDE SEQUENCE [LARGE SCALE GENOMIC DNA]</scope>
    <source>
        <strain evidence="10">RA15029</strain>
    </source>
</reference>